<dbReference type="SUPFAM" id="SSF103473">
    <property type="entry name" value="MFS general substrate transporter"/>
    <property type="match status" value="1"/>
</dbReference>
<evidence type="ECO:0000256" key="2">
    <source>
        <dbReference type="ARBA" id="ARBA00008335"/>
    </source>
</evidence>
<comment type="subcellular location">
    <subcellularLocation>
        <location evidence="1">Cell membrane</location>
        <topology evidence="1">Multi-pass membrane protein</topology>
    </subcellularLocation>
</comment>
<feature type="transmembrane region" description="Helical" evidence="7">
    <location>
        <begin position="360"/>
        <end position="381"/>
    </location>
</feature>
<proteinExistence type="inferred from homology"/>
<feature type="domain" description="Major facilitator superfamily (MFS) profile" evidence="8">
    <location>
        <begin position="87"/>
        <end position="521"/>
    </location>
</feature>
<sequence>MADHFREEENLQKVMSAAEEVAISPHESQDSESRCDSSDQESEVTHEPIQERYDNPSYSRFRRVASKTVVSFGPNDPENPVNWRKTRKFLVLGSGVMQVMNSTIGSSICSNAIPEIAAEFDIHNEQALVLPISIFLIGYILGPLLWGPSSEYFGRKKPLLIAYTGFTIFTLACAVADSYASLLVFRLMNGMMASAPIATVGGLFADIHDDPTKRGRLMAYFMACTTFGPLIGPWVSGFVAVVSWRWCFWIGLIFSGAFLPLVIWMPETYGPVVLKHRAKKLRKDTGNSSIISPLEMESRNLRQKFMTTISRPFRMIIHESIVSLTSLYLALAYAIFYLYFEAYPIIFQGIYGMNAGVSGLMFLPIGIGAILACFVFLWYDGYLARAKARNASWAFIEEYRRLPLACLGGPLYVVSLFWVGWTASENIHWVVPFLSGIPFGAGYLLIFMAMLNYLTDAYETLSASAQSAASCTRSIFGAVLPLAAKPMFNRLGVHWACSLIAFLSLGVSVIPFAFIRYGDRIRGNSKFCQELKRIKEAERLELEREERGEQPNTLEPVQSTATGHLSRIETARSHAEKASIICG</sequence>
<reference evidence="9" key="1">
    <citation type="submission" date="2022-11" db="EMBL/GenBank/DDBJ databases">
        <authorList>
            <person name="Petersen C."/>
        </authorList>
    </citation>
    <scope>NUCLEOTIDE SEQUENCE</scope>
    <source>
        <strain evidence="9">IBT 30761</strain>
    </source>
</reference>
<gene>
    <name evidence="9" type="ORF">N7532_006894</name>
</gene>
<dbReference type="PANTHER" id="PTHR23502:SF74">
    <property type="entry name" value="MAJOR FACILITATOR SUPERFAMILY (MFS) PROFILE DOMAIN-CONTAINING PROTEIN"/>
    <property type="match status" value="1"/>
</dbReference>
<feature type="transmembrane region" description="Helical" evidence="7">
    <location>
        <begin position="492"/>
        <end position="515"/>
    </location>
</feature>
<evidence type="ECO:0000256" key="5">
    <source>
        <dbReference type="ARBA" id="ARBA00023136"/>
    </source>
</evidence>
<name>A0A9W9FGQ3_9EURO</name>
<dbReference type="CDD" id="cd17323">
    <property type="entry name" value="MFS_Tpo1_MDR_like"/>
    <property type="match status" value="1"/>
</dbReference>
<feature type="transmembrane region" description="Helical" evidence="7">
    <location>
        <begin position="187"/>
        <end position="205"/>
    </location>
</feature>
<feature type="transmembrane region" description="Helical" evidence="7">
    <location>
        <begin position="217"/>
        <end position="242"/>
    </location>
</feature>
<feature type="region of interest" description="Disordered" evidence="6">
    <location>
        <begin position="1"/>
        <end position="52"/>
    </location>
</feature>
<evidence type="ECO:0000313" key="9">
    <source>
        <dbReference type="EMBL" id="KAJ5099893.1"/>
    </source>
</evidence>
<dbReference type="AlphaFoldDB" id="A0A9W9FGQ3"/>
<dbReference type="FunFam" id="1.20.1250.20:FF:000082">
    <property type="entry name" value="MFS multidrug transporter, putative"/>
    <property type="match status" value="1"/>
</dbReference>
<keyword evidence="4 7" id="KW-1133">Transmembrane helix</keyword>
<keyword evidence="3 7" id="KW-0812">Transmembrane</keyword>
<feature type="compositionally biased region" description="Basic and acidic residues" evidence="6">
    <location>
        <begin position="27"/>
        <end position="52"/>
    </location>
</feature>
<feature type="compositionally biased region" description="Basic and acidic residues" evidence="6">
    <location>
        <begin position="1"/>
        <end position="11"/>
    </location>
</feature>
<dbReference type="Gene3D" id="1.20.1250.20">
    <property type="entry name" value="MFS general substrate transporter like domains"/>
    <property type="match status" value="1"/>
</dbReference>
<dbReference type="OrthoDB" id="5141738at2759"/>
<dbReference type="InterPro" id="IPR020846">
    <property type="entry name" value="MFS_dom"/>
</dbReference>
<dbReference type="GO" id="GO:0022857">
    <property type="term" value="F:transmembrane transporter activity"/>
    <property type="evidence" value="ECO:0007669"/>
    <property type="project" value="InterPro"/>
</dbReference>
<keyword evidence="5 7" id="KW-0472">Membrane</keyword>
<feature type="transmembrane region" description="Helical" evidence="7">
    <location>
        <begin position="427"/>
        <end position="454"/>
    </location>
</feature>
<evidence type="ECO:0000259" key="8">
    <source>
        <dbReference type="PROSITE" id="PS50850"/>
    </source>
</evidence>
<dbReference type="Pfam" id="PF07690">
    <property type="entry name" value="MFS_1"/>
    <property type="match status" value="1"/>
</dbReference>
<evidence type="ECO:0000256" key="6">
    <source>
        <dbReference type="SAM" id="MobiDB-lite"/>
    </source>
</evidence>
<comment type="caution">
    <text evidence="9">The sequence shown here is derived from an EMBL/GenBank/DDBJ whole genome shotgun (WGS) entry which is preliminary data.</text>
</comment>
<dbReference type="EMBL" id="JAPQKI010000005">
    <property type="protein sequence ID" value="KAJ5099893.1"/>
    <property type="molecule type" value="Genomic_DNA"/>
</dbReference>
<keyword evidence="10" id="KW-1185">Reference proteome</keyword>
<dbReference type="Proteomes" id="UP001149074">
    <property type="component" value="Unassembled WGS sequence"/>
</dbReference>
<feature type="transmembrane region" description="Helical" evidence="7">
    <location>
        <begin position="321"/>
        <end position="340"/>
    </location>
</feature>
<dbReference type="InterPro" id="IPR036259">
    <property type="entry name" value="MFS_trans_sf"/>
</dbReference>
<feature type="transmembrane region" description="Helical" evidence="7">
    <location>
        <begin position="402"/>
        <end position="421"/>
    </location>
</feature>
<evidence type="ECO:0000256" key="3">
    <source>
        <dbReference type="ARBA" id="ARBA00022692"/>
    </source>
</evidence>
<accession>A0A9W9FGQ3</accession>
<organism evidence="9 10">
    <name type="scientific">Penicillium argentinense</name>
    <dbReference type="NCBI Taxonomy" id="1131581"/>
    <lineage>
        <taxon>Eukaryota</taxon>
        <taxon>Fungi</taxon>
        <taxon>Dikarya</taxon>
        <taxon>Ascomycota</taxon>
        <taxon>Pezizomycotina</taxon>
        <taxon>Eurotiomycetes</taxon>
        <taxon>Eurotiomycetidae</taxon>
        <taxon>Eurotiales</taxon>
        <taxon>Aspergillaceae</taxon>
        <taxon>Penicillium</taxon>
    </lineage>
</organism>
<protein>
    <recommendedName>
        <fullName evidence="8">Major facilitator superfamily (MFS) profile domain-containing protein</fullName>
    </recommendedName>
</protein>
<dbReference type="RefSeq" id="XP_056475547.1">
    <property type="nucleotide sequence ID" value="XM_056619388.1"/>
</dbReference>
<evidence type="ECO:0000256" key="1">
    <source>
        <dbReference type="ARBA" id="ARBA00004651"/>
    </source>
</evidence>
<comment type="similarity">
    <text evidence="2">Belongs to the major facilitator superfamily.</text>
</comment>
<reference evidence="9" key="2">
    <citation type="journal article" date="2023" name="IMA Fungus">
        <title>Comparative genomic study of the Penicillium genus elucidates a diverse pangenome and 15 lateral gene transfer events.</title>
        <authorList>
            <person name="Petersen C."/>
            <person name="Sorensen T."/>
            <person name="Nielsen M.R."/>
            <person name="Sondergaard T.E."/>
            <person name="Sorensen J.L."/>
            <person name="Fitzpatrick D.A."/>
            <person name="Frisvad J.C."/>
            <person name="Nielsen K.L."/>
        </authorList>
    </citation>
    <scope>NUCLEOTIDE SEQUENCE</scope>
    <source>
        <strain evidence="9">IBT 30761</strain>
    </source>
</reference>
<dbReference type="PANTHER" id="PTHR23502">
    <property type="entry name" value="MAJOR FACILITATOR SUPERFAMILY"/>
    <property type="match status" value="1"/>
</dbReference>
<feature type="transmembrane region" description="Helical" evidence="7">
    <location>
        <begin position="248"/>
        <end position="274"/>
    </location>
</feature>
<dbReference type="GeneID" id="81358367"/>
<dbReference type="InterPro" id="IPR011701">
    <property type="entry name" value="MFS"/>
</dbReference>
<evidence type="ECO:0000256" key="7">
    <source>
        <dbReference type="SAM" id="Phobius"/>
    </source>
</evidence>
<dbReference type="PROSITE" id="PS50850">
    <property type="entry name" value="MFS"/>
    <property type="match status" value="1"/>
</dbReference>
<evidence type="ECO:0000256" key="4">
    <source>
        <dbReference type="ARBA" id="ARBA00022989"/>
    </source>
</evidence>
<evidence type="ECO:0000313" key="10">
    <source>
        <dbReference type="Proteomes" id="UP001149074"/>
    </source>
</evidence>
<feature type="transmembrane region" description="Helical" evidence="7">
    <location>
        <begin position="159"/>
        <end position="181"/>
    </location>
</feature>
<dbReference type="GO" id="GO:0005886">
    <property type="term" value="C:plasma membrane"/>
    <property type="evidence" value="ECO:0007669"/>
    <property type="project" value="UniProtKB-SubCell"/>
</dbReference>
<feature type="transmembrane region" description="Helical" evidence="7">
    <location>
        <begin position="128"/>
        <end position="147"/>
    </location>
</feature>